<reference evidence="3 4" key="1">
    <citation type="journal article" date="2013" name="Proc. Natl. Acad. Sci. U.S.A.">
        <title>Fine-scale variation in meiotic recombination in Mimulus inferred from population shotgun sequencing.</title>
        <authorList>
            <person name="Hellsten U."/>
            <person name="Wright K.M."/>
            <person name="Jenkins J."/>
            <person name="Shu S."/>
            <person name="Yuan Y."/>
            <person name="Wessler S.R."/>
            <person name="Schmutz J."/>
            <person name="Willis J.H."/>
            <person name="Rokhsar D.S."/>
        </authorList>
    </citation>
    <scope>NUCLEOTIDE SEQUENCE [LARGE SCALE GENOMIC DNA]</scope>
    <source>
        <strain evidence="4">cv. DUN x IM62</strain>
    </source>
</reference>
<dbReference type="Pfam" id="PF07983">
    <property type="entry name" value="X8"/>
    <property type="match status" value="1"/>
</dbReference>
<dbReference type="GO" id="GO:0005886">
    <property type="term" value="C:plasma membrane"/>
    <property type="evidence" value="ECO:0000318"/>
    <property type="project" value="GO_Central"/>
</dbReference>
<dbReference type="InterPro" id="IPR044788">
    <property type="entry name" value="X8_dom_prot"/>
</dbReference>
<organism evidence="3 4">
    <name type="scientific">Erythranthe guttata</name>
    <name type="common">Yellow monkey flower</name>
    <name type="synonym">Mimulus guttatus</name>
    <dbReference type="NCBI Taxonomy" id="4155"/>
    <lineage>
        <taxon>Eukaryota</taxon>
        <taxon>Viridiplantae</taxon>
        <taxon>Streptophyta</taxon>
        <taxon>Embryophyta</taxon>
        <taxon>Tracheophyta</taxon>
        <taxon>Spermatophyta</taxon>
        <taxon>Magnoliopsida</taxon>
        <taxon>eudicotyledons</taxon>
        <taxon>Gunneridae</taxon>
        <taxon>Pentapetalae</taxon>
        <taxon>asterids</taxon>
        <taxon>lamiids</taxon>
        <taxon>Lamiales</taxon>
        <taxon>Phrymaceae</taxon>
        <taxon>Erythranthe</taxon>
    </lineage>
</organism>
<gene>
    <name evidence="3" type="ORF">MIMGU_mgv1a024473mg</name>
</gene>
<accession>A0A022QS74</accession>
<dbReference type="PANTHER" id="PTHR31044">
    <property type="entry name" value="BETA-1,3 GLUCANASE"/>
    <property type="match status" value="1"/>
</dbReference>
<proteinExistence type="predicted"/>
<sequence length="308" mass="32589">MCFAREILRGKLVPSLASLILPQSLSAALFYATEMKKKKSTWLVRFCRRWGLEREIKVSASFSSNCLVHSRGGAFYRAPMAEPYIKPLLAFLKEMGSPYVVDARLQTSSVEETLGLVRTHLKSMENLGVSRLRTVSIIAGGGGGGRRKLSVIDLTTVAPVSSKPAFPNGSPLPPLVGVISPTPNFLPSSPPSPAENPTSPPFLPVMAPMASPPYGPHLPPCEPSHGGGGGGHAGAPVGGVKKGLWCVAKPTVPAETLQEALDYAYGEGGGDCEAIVHGGSCYFPDTVVAHASYAFNNYWQKTKNNGGT</sequence>
<evidence type="ECO:0000313" key="3">
    <source>
        <dbReference type="EMBL" id="EYU30419.1"/>
    </source>
</evidence>
<feature type="non-terminal residue" evidence="3">
    <location>
        <position position="308"/>
    </location>
</feature>
<name>A0A022QS74_ERYGU</name>
<dbReference type="GO" id="GO:0009506">
    <property type="term" value="C:plasmodesma"/>
    <property type="evidence" value="ECO:0007669"/>
    <property type="project" value="UniProtKB-ARBA"/>
</dbReference>
<keyword evidence="4" id="KW-1185">Reference proteome</keyword>
<evidence type="ECO:0000313" key="4">
    <source>
        <dbReference type="Proteomes" id="UP000030748"/>
    </source>
</evidence>
<keyword evidence="1" id="KW-0732">Signal</keyword>
<dbReference type="SMART" id="SM00768">
    <property type="entry name" value="X8"/>
    <property type="match status" value="1"/>
</dbReference>
<dbReference type="STRING" id="4155.A0A022QS74"/>
<dbReference type="Proteomes" id="UP000030748">
    <property type="component" value="Unassembled WGS sequence"/>
</dbReference>
<dbReference type="PANTHER" id="PTHR31044:SF140">
    <property type="entry name" value="EXPRESSED PROTEIN"/>
    <property type="match status" value="1"/>
</dbReference>
<feature type="domain" description="X8" evidence="2">
    <location>
        <begin position="244"/>
        <end position="308"/>
    </location>
</feature>
<dbReference type="eggNOG" id="ENOG502QQ5G">
    <property type="taxonomic scope" value="Eukaryota"/>
</dbReference>
<evidence type="ECO:0000256" key="1">
    <source>
        <dbReference type="ARBA" id="ARBA00022729"/>
    </source>
</evidence>
<evidence type="ECO:0000259" key="2">
    <source>
        <dbReference type="SMART" id="SM00768"/>
    </source>
</evidence>
<dbReference type="EMBL" id="KI631062">
    <property type="protein sequence ID" value="EYU30419.1"/>
    <property type="molecule type" value="Genomic_DNA"/>
</dbReference>
<dbReference type="AlphaFoldDB" id="A0A022QS74"/>
<dbReference type="InterPro" id="IPR012946">
    <property type="entry name" value="X8"/>
</dbReference>
<protein>
    <recommendedName>
        <fullName evidence="2">X8 domain-containing protein</fullName>
    </recommendedName>
</protein>